<feature type="transmembrane region" description="Helical" evidence="1">
    <location>
        <begin position="105"/>
        <end position="126"/>
    </location>
</feature>
<protein>
    <recommendedName>
        <fullName evidence="2">Phosphatidic acid phosphatase type 2/haloperoxidase domain-containing protein</fullName>
    </recommendedName>
</protein>
<gene>
    <name evidence="3" type="ORF">C1J01_33115</name>
</gene>
<keyword evidence="4" id="KW-1185">Reference proteome</keyword>
<keyword evidence="1" id="KW-1133">Transmembrane helix</keyword>
<feature type="domain" description="Phosphatidic acid phosphatase type 2/haloperoxidase" evidence="2">
    <location>
        <begin position="3"/>
        <end position="43"/>
    </location>
</feature>
<evidence type="ECO:0000256" key="1">
    <source>
        <dbReference type="SAM" id="Phobius"/>
    </source>
</evidence>
<reference evidence="3 4" key="1">
    <citation type="submission" date="2018-01" db="EMBL/GenBank/DDBJ databases">
        <title>Draft genome sequence of Nonomuraea sp. KC333.</title>
        <authorList>
            <person name="Sahin N."/>
            <person name="Saygin H."/>
            <person name="Ay H."/>
        </authorList>
    </citation>
    <scope>NUCLEOTIDE SEQUENCE [LARGE SCALE GENOMIC DNA]</scope>
    <source>
        <strain evidence="3 4">KC333</strain>
    </source>
</reference>
<keyword evidence="1" id="KW-0472">Membrane</keyword>
<evidence type="ECO:0000313" key="4">
    <source>
        <dbReference type="Proteomes" id="UP000249304"/>
    </source>
</evidence>
<proteinExistence type="predicted"/>
<feature type="transmembrane region" description="Helical" evidence="1">
    <location>
        <begin position="138"/>
        <end position="155"/>
    </location>
</feature>
<evidence type="ECO:0000259" key="2">
    <source>
        <dbReference type="Pfam" id="PF01569"/>
    </source>
</evidence>
<dbReference type="InterPro" id="IPR036938">
    <property type="entry name" value="PAP2/HPO_sf"/>
</dbReference>
<keyword evidence="1" id="KW-0812">Transmembrane</keyword>
<dbReference type="OrthoDB" id="9801622at2"/>
<feature type="transmembrane region" description="Helical" evidence="1">
    <location>
        <begin position="167"/>
        <end position="190"/>
    </location>
</feature>
<accession>A0A2W2EJ78</accession>
<name>A0A2W2EJ78_9ACTN</name>
<feature type="transmembrane region" description="Helical" evidence="1">
    <location>
        <begin position="20"/>
        <end position="41"/>
    </location>
</feature>
<evidence type="ECO:0000313" key="3">
    <source>
        <dbReference type="EMBL" id="PZG12308.1"/>
    </source>
</evidence>
<dbReference type="EMBL" id="POUD01000190">
    <property type="protein sequence ID" value="PZG12308.1"/>
    <property type="molecule type" value="Genomic_DNA"/>
</dbReference>
<dbReference type="Pfam" id="PF01569">
    <property type="entry name" value="PAP2"/>
    <property type="match status" value="1"/>
</dbReference>
<sequence>GWWVAGGVIALVCLSRVYLGVHFISDVVVGVLLGVAVLLLVAKAERPAVAWWRRRSLGAQLGVSVALSGALIGAALLANAPYAGWLRPRAWGPAGVIDPESLETVVVMAGVLLGTLAGASIMYRLGWFDAGGPPAVRTARWALGMAVAVLIWYAERDLFPESLAATYASYALLTLWVQVGAPLLFIRLGLMSPAGRRPVHHEVAR</sequence>
<dbReference type="RefSeq" id="WP_146615811.1">
    <property type="nucleotide sequence ID" value="NZ_POUD01000190.1"/>
</dbReference>
<dbReference type="Proteomes" id="UP000249304">
    <property type="component" value="Unassembled WGS sequence"/>
</dbReference>
<feature type="non-terminal residue" evidence="3">
    <location>
        <position position="1"/>
    </location>
</feature>
<dbReference type="AlphaFoldDB" id="A0A2W2EJ78"/>
<dbReference type="Gene3D" id="1.20.144.10">
    <property type="entry name" value="Phosphatidic acid phosphatase type 2/haloperoxidase"/>
    <property type="match status" value="1"/>
</dbReference>
<dbReference type="SUPFAM" id="SSF48317">
    <property type="entry name" value="Acid phosphatase/Vanadium-dependent haloperoxidase"/>
    <property type="match status" value="1"/>
</dbReference>
<organism evidence="3 4">
    <name type="scientific">Nonomuraea aridisoli</name>
    <dbReference type="NCBI Taxonomy" id="2070368"/>
    <lineage>
        <taxon>Bacteria</taxon>
        <taxon>Bacillati</taxon>
        <taxon>Actinomycetota</taxon>
        <taxon>Actinomycetes</taxon>
        <taxon>Streptosporangiales</taxon>
        <taxon>Streptosporangiaceae</taxon>
        <taxon>Nonomuraea</taxon>
    </lineage>
</organism>
<feature type="transmembrane region" description="Helical" evidence="1">
    <location>
        <begin position="61"/>
        <end position="85"/>
    </location>
</feature>
<comment type="caution">
    <text evidence="3">The sequence shown here is derived from an EMBL/GenBank/DDBJ whole genome shotgun (WGS) entry which is preliminary data.</text>
</comment>
<dbReference type="InterPro" id="IPR000326">
    <property type="entry name" value="PAP2/HPO"/>
</dbReference>